<keyword evidence="2" id="KW-1185">Reference proteome</keyword>
<feature type="non-terminal residue" evidence="1">
    <location>
        <position position="1"/>
    </location>
</feature>
<feature type="non-terminal residue" evidence="1">
    <location>
        <position position="73"/>
    </location>
</feature>
<organism evidence="1 2">
    <name type="scientific">Lepidopterella palustris CBS 459.81</name>
    <dbReference type="NCBI Taxonomy" id="1314670"/>
    <lineage>
        <taxon>Eukaryota</taxon>
        <taxon>Fungi</taxon>
        <taxon>Dikarya</taxon>
        <taxon>Ascomycota</taxon>
        <taxon>Pezizomycotina</taxon>
        <taxon>Dothideomycetes</taxon>
        <taxon>Pleosporomycetidae</taxon>
        <taxon>Mytilinidiales</taxon>
        <taxon>Argynnaceae</taxon>
        <taxon>Lepidopterella</taxon>
    </lineage>
</organism>
<accession>A0A8E2JCI5</accession>
<dbReference type="GO" id="GO:0003676">
    <property type="term" value="F:nucleic acid binding"/>
    <property type="evidence" value="ECO:0007669"/>
    <property type="project" value="InterPro"/>
</dbReference>
<evidence type="ECO:0008006" key="3">
    <source>
        <dbReference type="Google" id="ProtNLM"/>
    </source>
</evidence>
<proteinExistence type="predicted"/>
<gene>
    <name evidence="1" type="ORF">K432DRAFT_278142</name>
</gene>
<dbReference type="Proteomes" id="UP000250266">
    <property type="component" value="Unassembled WGS sequence"/>
</dbReference>
<name>A0A8E2JCI5_9PEZI</name>
<reference evidence="1 2" key="1">
    <citation type="journal article" date="2016" name="Nat. Commun.">
        <title>Ectomycorrhizal ecology is imprinted in the genome of the dominant symbiotic fungus Cenococcum geophilum.</title>
        <authorList>
            <consortium name="DOE Joint Genome Institute"/>
            <person name="Peter M."/>
            <person name="Kohler A."/>
            <person name="Ohm R.A."/>
            <person name="Kuo A."/>
            <person name="Krutzmann J."/>
            <person name="Morin E."/>
            <person name="Arend M."/>
            <person name="Barry K.W."/>
            <person name="Binder M."/>
            <person name="Choi C."/>
            <person name="Clum A."/>
            <person name="Copeland A."/>
            <person name="Grisel N."/>
            <person name="Haridas S."/>
            <person name="Kipfer T."/>
            <person name="LaButti K."/>
            <person name="Lindquist E."/>
            <person name="Lipzen A."/>
            <person name="Maire R."/>
            <person name="Meier B."/>
            <person name="Mihaltcheva S."/>
            <person name="Molinier V."/>
            <person name="Murat C."/>
            <person name="Poggeler S."/>
            <person name="Quandt C.A."/>
            <person name="Sperisen C."/>
            <person name="Tritt A."/>
            <person name="Tisserant E."/>
            <person name="Crous P.W."/>
            <person name="Henrissat B."/>
            <person name="Nehls U."/>
            <person name="Egli S."/>
            <person name="Spatafora J.W."/>
            <person name="Grigoriev I.V."/>
            <person name="Martin F.M."/>
        </authorList>
    </citation>
    <scope>NUCLEOTIDE SEQUENCE [LARGE SCALE GENOMIC DNA]</scope>
    <source>
        <strain evidence="1 2">CBS 459.81</strain>
    </source>
</reference>
<dbReference type="AlphaFoldDB" id="A0A8E2JCI5"/>
<protein>
    <recommendedName>
        <fullName evidence="3">Tc1-like transposase DDE domain-containing protein</fullName>
    </recommendedName>
</protein>
<dbReference type="Gene3D" id="3.30.420.10">
    <property type="entry name" value="Ribonuclease H-like superfamily/Ribonuclease H"/>
    <property type="match status" value="1"/>
</dbReference>
<evidence type="ECO:0000313" key="2">
    <source>
        <dbReference type="Proteomes" id="UP000250266"/>
    </source>
</evidence>
<sequence length="73" mass="9230">WPANSPDLNPIENLWRHLWYRRIRKYRVQKRFPKTRDELIRYIQEEWNKLSLQDVQKYCKNIRERCEAVLEAQ</sequence>
<dbReference type="OrthoDB" id="5410741at2759"/>
<dbReference type="EMBL" id="KV745132">
    <property type="protein sequence ID" value="OCK77387.1"/>
    <property type="molecule type" value="Genomic_DNA"/>
</dbReference>
<dbReference type="InterPro" id="IPR036397">
    <property type="entry name" value="RNaseH_sf"/>
</dbReference>
<evidence type="ECO:0000313" key="1">
    <source>
        <dbReference type="EMBL" id="OCK77387.1"/>
    </source>
</evidence>